<dbReference type="GeneID" id="106477106"/>
<dbReference type="Proteomes" id="UP000694941">
    <property type="component" value="Unplaced"/>
</dbReference>
<accession>A0ABM1C2Q7</accession>
<dbReference type="RefSeq" id="XP_013793159.1">
    <property type="nucleotide sequence ID" value="XM_013937705.2"/>
</dbReference>
<protein>
    <recommendedName>
        <fullName evidence="2">DNA-directed RNA polymerase</fullName>
        <ecNumber evidence="2">2.7.7.6</ecNumber>
    </recommendedName>
</protein>
<dbReference type="SUPFAM" id="SSF64484">
    <property type="entry name" value="beta and beta-prime subunits of DNA dependent RNA-polymerase"/>
    <property type="match status" value="1"/>
</dbReference>
<dbReference type="PANTHER" id="PTHR19376">
    <property type="entry name" value="DNA-DIRECTED RNA POLYMERASE"/>
    <property type="match status" value="1"/>
</dbReference>
<feature type="domain" description="RNA polymerase Rpb1" evidence="7">
    <location>
        <begin position="114"/>
        <end position="216"/>
    </location>
</feature>
<evidence type="ECO:0000256" key="4">
    <source>
        <dbReference type="ARBA" id="ARBA00022679"/>
    </source>
</evidence>
<feature type="non-terminal residue" evidence="9">
    <location>
        <position position="1"/>
    </location>
</feature>
<dbReference type="Gene3D" id="1.10.357.120">
    <property type="match status" value="1"/>
</dbReference>
<evidence type="ECO:0000256" key="2">
    <source>
        <dbReference type="ARBA" id="ARBA00012418"/>
    </source>
</evidence>
<name>A0ABM1C2Q7_LIMPO</name>
<dbReference type="EC" id="2.7.7.6" evidence="2"/>
<keyword evidence="3" id="KW-0240">DNA-directed RNA polymerase</keyword>
<organism evidence="8 9">
    <name type="scientific">Limulus polyphemus</name>
    <name type="common">Atlantic horseshoe crab</name>
    <dbReference type="NCBI Taxonomy" id="6850"/>
    <lineage>
        <taxon>Eukaryota</taxon>
        <taxon>Metazoa</taxon>
        <taxon>Ecdysozoa</taxon>
        <taxon>Arthropoda</taxon>
        <taxon>Chelicerata</taxon>
        <taxon>Merostomata</taxon>
        <taxon>Xiphosura</taxon>
        <taxon>Limulidae</taxon>
        <taxon>Limulus</taxon>
    </lineage>
</organism>
<evidence type="ECO:0000256" key="5">
    <source>
        <dbReference type="ARBA" id="ARBA00022695"/>
    </source>
</evidence>
<evidence type="ECO:0000256" key="6">
    <source>
        <dbReference type="ARBA" id="ARBA00023163"/>
    </source>
</evidence>
<dbReference type="PANTHER" id="PTHR19376:SF11">
    <property type="entry name" value="DNA-DIRECTED RNA POLYMERASE I SUBUNIT RPA1"/>
    <property type="match status" value="1"/>
</dbReference>
<keyword evidence="5" id="KW-0548">Nucleotidyltransferase</keyword>
<reference evidence="9" key="1">
    <citation type="submission" date="2025-08" db="UniProtKB">
        <authorList>
            <consortium name="RefSeq"/>
        </authorList>
    </citation>
    <scope>IDENTIFICATION</scope>
    <source>
        <tissue evidence="9">Muscle</tissue>
    </source>
</reference>
<evidence type="ECO:0000259" key="7">
    <source>
        <dbReference type="Pfam" id="PF04998"/>
    </source>
</evidence>
<dbReference type="InterPro" id="IPR045867">
    <property type="entry name" value="DNA-dir_RpoC_beta_prime"/>
</dbReference>
<gene>
    <name evidence="9" type="primary">LOC106477106</name>
</gene>
<evidence type="ECO:0000313" key="8">
    <source>
        <dbReference type="Proteomes" id="UP000694941"/>
    </source>
</evidence>
<dbReference type="Pfam" id="PF04998">
    <property type="entry name" value="RNA_pol_Rpb1_5"/>
    <property type="match status" value="1"/>
</dbReference>
<evidence type="ECO:0000256" key="1">
    <source>
        <dbReference type="ARBA" id="ARBA00006460"/>
    </source>
</evidence>
<comment type="similarity">
    <text evidence="1">Belongs to the RNA polymerase beta' chain family.</text>
</comment>
<dbReference type="InterPro" id="IPR007081">
    <property type="entry name" value="RNA_pol_Rpb1_5"/>
</dbReference>
<evidence type="ECO:0000313" key="9">
    <source>
        <dbReference type="RefSeq" id="XP_013793159.1"/>
    </source>
</evidence>
<sequence>ISKWKKKNKNLEKNWRRSAFLTFSKAHIESLRSKYPEVNFLTQREAAKEKLQDVWYSFEPKTKKRLVKENRNCPDPVTSRLRPDVTFGSLPEKWESIIENYIATNPDNLISDDSLPSQSRQLISAEQFRNMIFLKSLKSLCEPGEAVGLLAAQSVGEPSTQMTLNTFHFAGRGEMNVTLGIPRLREILMVASANIATPSMDMPLLKGPGIEDKAEKLRLKLNKVHLSQVRCIFPALTLLKFCACITYHVWHRRHGYSSVAVSCHEAM</sequence>
<keyword evidence="4" id="KW-0808">Transferase</keyword>
<keyword evidence="6" id="KW-0804">Transcription</keyword>
<keyword evidence="8" id="KW-1185">Reference proteome</keyword>
<evidence type="ECO:0000256" key="3">
    <source>
        <dbReference type="ARBA" id="ARBA00022478"/>
    </source>
</evidence>
<proteinExistence type="inferred from homology"/>